<protein>
    <submittedName>
        <fullName evidence="1">Uncharacterized protein</fullName>
    </submittedName>
</protein>
<proteinExistence type="predicted"/>
<sequence length="1555" mass="169613">MEKKKNIKKKFGAVSALMIAGLLASLCGIAGANSEFDAPITASDPTIDFIHVPEYSNPDNEDLEGNVTGVAYGDYRIAVYIRVGDLWWTKPYYASPLTTINPNGTWTCDITTGGYDRYATAVAAYLLPAGVEPPICGPCYELPVILGAVACVQQELLEPRTISFAGYDWTVKRRDFCDGPGPNYFSDKEEDIWVDNEGLHMTISEHDGRWYCTEAILNTSLGYGTYTFQTHGQVDIIDPLMVLGLFTWDGVAEEQNHREMDIEFARWGDADEYTNAQYVVQPCSQCPGCDDLCTRFRVNLTDKDSNLTHYLVWSPGTVEFSTYYGSYTGSVPQASALVHKWAHASKYVPEPGNENIRFNFWLHEGNAPASSQGDEVVITNFTWQEKAPVPPGYVVTNLINYPIAGYFEGAGEVRIDDVPVTMDYYGGFRRDVVLNNGINSFKIDAIRGGEIYESVFMEINYDPELSTEDRTLLYSYGDPAKTETIVLDLDGGYILGVLSGVNIVATTHDGRHVVDTKGNVYQTSDHTVVGERLPFSQTTSYPVFSNDDSLCYAGNEKVRFADRALVSDQFPVEVDGRFARLLPGNLLIQGSNYCFWKINLINDEVVDEIGFSKKRVLWGTSAVAPCGDFGFITSYSYAHGALDIIGMETGNKTSEFDLLSDYMGQISFSTDRSKAFVGSYGNSYYGKGGIYVIDLGTQTKLSYYKQFGASSVEVGPDGFVYISSRYVVHSGAKGSKYMRGIDVLLLNEDCELQFIKTYYLNYGHHYSTKPTFFIKPVGAPTELPDMKIIDAWVDNSTIYYKVKNIGGKKAGTSETSLTVDGVFVASDSVASLDSGVERTESFNCTWDCSNLSYTIEVCADCMDDVEEYSHSNNCLTETWICPDLMITDVWFVNNSIIYYKMKNAGGITAGASNTSLIADGVSEALDSVVSLEPGVERTESFNYTWICTNPNDTITVCADCTSDVAESNETNNCRTETLVCPPDILVSPTSFDVRLGLDVVSNYTLTIGNNWIGVLEFNVSEVEDYHVTSQIGWPQETGGYVHSSPALGDIDGDGDLEVVVGSKDDRVYAWHHDGSTVTGWPKRTFGGDVSFSPALGDIDGDGDIEIVVGSDNYKVYAWHHTGSTVTGWPKKTNYYVRSSPALGDIDGDGDIEIVVGSCDRRVYAWHHDGSAVTGWPKKTGGYVYSSPALGDIDGDGDIEVVVGSASPEGNHKVYAWHHDGSTVTGWPKKTGSIHSSPALGDIDGDGDIEIVVSSTNKRVYAWHHDGSAVTGWPKKTGGKVYSSPALGDIDGDGGIEIVVSSMFYHVCAWHHDGSTVTGWPKRIGRKLYSSPVLGDIDGDGYSEVLVGSSRKVYAWHHTGSTVTGWPKETGGKVYSSPAISDIDGDGDIEVVVGSNDNKVYVWDCSGIYNPNNIEWGTFHHDVRRTGLYEAKLPKKGGWLSESPTNGTVYPDSQTTINVTFSTAGLPSGEYSANITITSNDPDENQAVIPVRLNVTPSQKGDLNHDGEITPADAVIALRIAVNDGYASEADVDGNGCVNVLDALMIMQAAAGAISL</sequence>
<comment type="caution">
    <text evidence="1">The sequence shown here is derived from an EMBL/GenBank/DDBJ whole genome shotgun (WGS) entry which is preliminary data.</text>
</comment>
<name>A0AC61L022_9EURY</name>
<dbReference type="EMBL" id="PQXF01000039">
    <property type="protein sequence ID" value="PXF58268.1"/>
    <property type="molecule type" value="Genomic_DNA"/>
</dbReference>
<evidence type="ECO:0000313" key="2">
    <source>
        <dbReference type="Proteomes" id="UP000248329"/>
    </source>
</evidence>
<dbReference type="Proteomes" id="UP000248329">
    <property type="component" value="Unassembled WGS sequence"/>
</dbReference>
<accession>A0AC61L022</accession>
<reference evidence="1" key="1">
    <citation type="submission" date="2018-01" db="EMBL/GenBank/DDBJ databases">
        <authorList>
            <person name="Krukenberg V."/>
        </authorList>
    </citation>
    <scope>NUCLEOTIDE SEQUENCE</scope>
    <source>
        <strain evidence="1">E20ANME2</strain>
    </source>
</reference>
<gene>
    <name evidence="1" type="ORF">C4B59_13600</name>
</gene>
<organism evidence="1 2">
    <name type="scientific">Candidatus Methanogaster sp</name>
    <dbReference type="NCBI Taxonomy" id="3386292"/>
    <lineage>
        <taxon>Archaea</taxon>
        <taxon>Methanobacteriati</taxon>
        <taxon>Methanobacteriota</taxon>
        <taxon>Stenosarchaea group</taxon>
        <taxon>Methanomicrobia</taxon>
        <taxon>Methanosarcinales</taxon>
        <taxon>ANME-2 cluster</taxon>
        <taxon>Candidatus Methanogasteraceae</taxon>
        <taxon>Candidatus Methanogaster</taxon>
    </lineage>
</organism>
<evidence type="ECO:0000313" key="1">
    <source>
        <dbReference type="EMBL" id="PXF58268.1"/>
    </source>
</evidence>